<evidence type="ECO:0000256" key="1">
    <source>
        <dbReference type="SAM" id="Phobius"/>
    </source>
</evidence>
<reference evidence="2 3" key="1">
    <citation type="submission" date="2024-01" db="EMBL/GenBank/DDBJ databases">
        <title>The complete chloroplast genome sequence of Lithospermum erythrorhizon: insights into the phylogenetic relationship among Boraginaceae species and the maternal lineages of purple gromwells.</title>
        <authorList>
            <person name="Okada T."/>
            <person name="Watanabe K."/>
        </authorList>
    </citation>
    <scope>NUCLEOTIDE SEQUENCE [LARGE SCALE GENOMIC DNA]</scope>
</reference>
<evidence type="ECO:0000313" key="2">
    <source>
        <dbReference type="EMBL" id="GAA0185621.1"/>
    </source>
</evidence>
<name>A0AAV3S0Z2_LITER</name>
<accession>A0AAV3S0Z2</accession>
<keyword evidence="1" id="KW-0812">Transmembrane</keyword>
<feature type="transmembrane region" description="Helical" evidence="1">
    <location>
        <begin position="82"/>
        <end position="101"/>
    </location>
</feature>
<sequence length="109" mass="11264">MVSSATIDVPFVVTPAVSENVSEFGSNDGEMLYGPGLDGGVPVQVVADLADQPAVSVASGSGVPELVPAALVSAGAVRWGPWRLMCLCMLMILFYLGTIPLQNSLSKNI</sequence>
<dbReference type="EMBL" id="BAABME010012894">
    <property type="protein sequence ID" value="GAA0185621.1"/>
    <property type="molecule type" value="Genomic_DNA"/>
</dbReference>
<dbReference type="Proteomes" id="UP001454036">
    <property type="component" value="Unassembled WGS sequence"/>
</dbReference>
<evidence type="ECO:0000313" key="3">
    <source>
        <dbReference type="Proteomes" id="UP001454036"/>
    </source>
</evidence>
<gene>
    <name evidence="2" type="ORF">LIER_32909</name>
</gene>
<organism evidence="2 3">
    <name type="scientific">Lithospermum erythrorhizon</name>
    <name type="common">Purple gromwell</name>
    <name type="synonym">Lithospermum officinale var. erythrorhizon</name>
    <dbReference type="NCBI Taxonomy" id="34254"/>
    <lineage>
        <taxon>Eukaryota</taxon>
        <taxon>Viridiplantae</taxon>
        <taxon>Streptophyta</taxon>
        <taxon>Embryophyta</taxon>
        <taxon>Tracheophyta</taxon>
        <taxon>Spermatophyta</taxon>
        <taxon>Magnoliopsida</taxon>
        <taxon>eudicotyledons</taxon>
        <taxon>Gunneridae</taxon>
        <taxon>Pentapetalae</taxon>
        <taxon>asterids</taxon>
        <taxon>lamiids</taxon>
        <taxon>Boraginales</taxon>
        <taxon>Boraginaceae</taxon>
        <taxon>Boraginoideae</taxon>
        <taxon>Lithospermeae</taxon>
        <taxon>Lithospermum</taxon>
    </lineage>
</organism>
<proteinExistence type="predicted"/>
<keyword evidence="1" id="KW-0472">Membrane</keyword>
<keyword evidence="1" id="KW-1133">Transmembrane helix</keyword>
<keyword evidence="3" id="KW-1185">Reference proteome</keyword>
<protein>
    <submittedName>
        <fullName evidence="2">Uncharacterized protein</fullName>
    </submittedName>
</protein>
<dbReference type="AlphaFoldDB" id="A0AAV3S0Z2"/>
<comment type="caution">
    <text evidence="2">The sequence shown here is derived from an EMBL/GenBank/DDBJ whole genome shotgun (WGS) entry which is preliminary data.</text>
</comment>